<dbReference type="InterPro" id="IPR041982">
    <property type="entry name" value="Ribosomal_eS4_KOW"/>
</dbReference>
<keyword evidence="4 6" id="KW-0689">Ribosomal protein</keyword>
<dbReference type="Pfam" id="PF16121">
    <property type="entry name" value="40S_S4_C"/>
    <property type="match status" value="1"/>
</dbReference>
<feature type="domain" description="Small ribosomal subunit protein eS4 central region" evidence="7">
    <location>
        <begin position="97"/>
        <end position="171"/>
    </location>
</feature>
<dbReference type="CDD" id="cd00165">
    <property type="entry name" value="S4"/>
    <property type="match status" value="1"/>
</dbReference>
<dbReference type="GO" id="GO:0003735">
    <property type="term" value="F:structural constituent of ribosome"/>
    <property type="evidence" value="ECO:0007669"/>
    <property type="project" value="UniProtKB-UniRule"/>
</dbReference>
<dbReference type="Pfam" id="PF00900">
    <property type="entry name" value="Ribosomal_S4e"/>
    <property type="match status" value="1"/>
</dbReference>
<dbReference type="Gene3D" id="2.30.30.30">
    <property type="match status" value="1"/>
</dbReference>
<evidence type="ECO:0000256" key="1">
    <source>
        <dbReference type="ARBA" id="ARBA00007500"/>
    </source>
</evidence>
<feature type="domain" description="Small ribosomal subunit protein eS4 C-terminal" evidence="9">
    <location>
        <begin position="214"/>
        <end position="260"/>
    </location>
</feature>
<feature type="domain" description="Small ribosomal subunit protein eS4 N-terminal" evidence="8">
    <location>
        <begin position="3"/>
        <end position="39"/>
    </location>
</feature>
<dbReference type="Gene3D" id="3.10.290.10">
    <property type="entry name" value="RNA-binding S4 domain"/>
    <property type="match status" value="1"/>
</dbReference>
<dbReference type="CDD" id="cd06087">
    <property type="entry name" value="KOW_RPS4"/>
    <property type="match status" value="1"/>
</dbReference>
<dbReference type="GO" id="GO:0006412">
    <property type="term" value="P:translation"/>
    <property type="evidence" value="ECO:0007669"/>
    <property type="project" value="InterPro"/>
</dbReference>
<dbReference type="GO" id="GO:0019843">
    <property type="term" value="F:rRNA binding"/>
    <property type="evidence" value="ECO:0007669"/>
    <property type="project" value="UniProtKB-UniRule"/>
</dbReference>
<accession>A0A7S3MQ67</accession>
<dbReference type="PROSITE" id="PS50889">
    <property type="entry name" value="S4"/>
    <property type="match status" value="1"/>
</dbReference>
<keyword evidence="5 6" id="KW-0687">Ribonucleoprotein</keyword>
<organism evidence="10">
    <name type="scientific">Favella ehrenbergii</name>
    <dbReference type="NCBI Taxonomy" id="182087"/>
    <lineage>
        <taxon>Eukaryota</taxon>
        <taxon>Sar</taxon>
        <taxon>Alveolata</taxon>
        <taxon>Ciliophora</taxon>
        <taxon>Intramacronucleata</taxon>
        <taxon>Spirotrichea</taxon>
        <taxon>Choreotrichia</taxon>
        <taxon>Tintinnida</taxon>
        <taxon>Xystonellidae</taxon>
        <taxon>Favella</taxon>
    </lineage>
</organism>
<dbReference type="FunFam" id="2.40.50.740:FF:000001">
    <property type="entry name" value="40S ribosomal protein S4"/>
    <property type="match status" value="1"/>
</dbReference>
<dbReference type="HAMAP" id="MF_00485">
    <property type="entry name" value="Ribosomal_eS4"/>
    <property type="match status" value="1"/>
</dbReference>
<evidence type="ECO:0000259" key="8">
    <source>
        <dbReference type="Pfam" id="PF08071"/>
    </source>
</evidence>
<dbReference type="FunFam" id="3.10.290.10:FF:000002">
    <property type="entry name" value="40S ribosomal protein S4"/>
    <property type="match status" value="1"/>
</dbReference>
<evidence type="ECO:0000256" key="4">
    <source>
        <dbReference type="ARBA" id="ARBA00022980"/>
    </source>
</evidence>
<name>A0A7S3MQ67_9SPIT</name>
<gene>
    <name evidence="10" type="ORF">FEHR0123_LOCUS9379</name>
</gene>
<protein>
    <recommendedName>
        <fullName evidence="6">40S ribosomal protein S4</fullName>
    </recommendedName>
</protein>
<dbReference type="InterPro" id="IPR013845">
    <property type="entry name" value="Ribosomal_eS4_central_region"/>
</dbReference>
<evidence type="ECO:0000313" key="10">
    <source>
        <dbReference type="EMBL" id="CAE0314453.1"/>
    </source>
</evidence>
<evidence type="ECO:0000256" key="3">
    <source>
        <dbReference type="ARBA" id="ARBA00022884"/>
    </source>
</evidence>
<keyword evidence="3 6" id="KW-0694">RNA-binding</keyword>
<dbReference type="FunFam" id="2.30.30.30:FF:000005">
    <property type="entry name" value="40S ribosomal protein S4"/>
    <property type="match status" value="1"/>
</dbReference>
<evidence type="ECO:0000259" key="7">
    <source>
        <dbReference type="Pfam" id="PF00900"/>
    </source>
</evidence>
<evidence type="ECO:0000256" key="2">
    <source>
        <dbReference type="ARBA" id="ARBA00022730"/>
    </source>
</evidence>
<reference evidence="10" key="1">
    <citation type="submission" date="2021-01" db="EMBL/GenBank/DDBJ databases">
        <authorList>
            <person name="Corre E."/>
            <person name="Pelletier E."/>
            <person name="Niang G."/>
            <person name="Scheremetjew M."/>
            <person name="Finn R."/>
            <person name="Kale V."/>
            <person name="Holt S."/>
            <person name="Cochrane G."/>
            <person name="Meng A."/>
            <person name="Brown T."/>
            <person name="Cohen L."/>
        </authorList>
    </citation>
    <scope>NUCLEOTIDE SEQUENCE</scope>
    <source>
        <strain evidence="10">Fehren 1</strain>
    </source>
</reference>
<dbReference type="Pfam" id="PF08071">
    <property type="entry name" value="RS4NT"/>
    <property type="match status" value="1"/>
</dbReference>
<dbReference type="InterPro" id="IPR000876">
    <property type="entry name" value="Ribosomal_eS4"/>
</dbReference>
<evidence type="ECO:0000259" key="9">
    <source>
        <dbReference type="Pfam" id="PF16121"/>
    </source>
</evidence>
<dbReference type="InterPro" id="IPR038237">
    <property type="entry name" value="Ribosomal_eS4_central_sf"/>
</dbReference>
<dbReference type="PIRSF" id="PIRSF002116">
    <property type="entry name" value="Ribosomal_S4"/>
    <property type="match status" value="1"/>
</dbReference>
<dbReference type="InterPro" id="IPR036986">
    <property type="entry name" value="S4_RNA-bd_sf"/>
</dbReference>
<dbReference type="InterPro" id="IPR032277">
    <property type="entry name" value="Ribosomal_eS4_C"/>
</dbReference>
<keyword evidence="2 6" id="KW-0699">rRNA-binding</keyword>
<dbReference type="InterPro" id="IPR013843">
    <property type="entry name" value="Ribosomal_eS4_N"/>
</dbReference>
<evidence type="ECO:0000256" key="5">
    <source>
        <dbReference type="ARBA" id="ARBA00023274"/>
    </source>
</evidence>
<dbReference type="PANTHER" id="PTHR11581:SF0">
    <property type="entry name" value="SMALL RIBOSOMAL SUBUNIT PROTEIN ES4"/>
    <property type="match status" value="1"/>
</dbReference>
<dbReference type="PANTHER" id="PTHR11581">
    <property type="entry name" value="30S/40S RIBOSOMAL PROTEIN S4"/>
    <property type="match status" value="1"/>
</dbReference>
<dbReference type="InterPro" id="IPR014722">
    <property type="entry name" value="Rib_uL2_dom2"/>
</dbReference>
<dbReference type="EMBL" id="HBIE01031169">
    <property type="protein sequence ID" value="CAE0314453.1"/>
    <property type="molecule type" value="Transcribed_RNA"/>
</dbReference>
<evidence type="ECO:0000256" key="6">
    <source>
        <dbReference type="PIRNR" id="PIRNR002116"/>
    </source>
</evidence>
<sequence length="265" mass="29758">MARGPKKHMKRMFAPSKWCLDKLSGVYATRPSTGPHKLRECIPMTVLLRNRLKYALSGQEAIKICRDKSGNIKVDNKIRRDPRYPVGTMDVISIPKTGENFRIMYDVKGRFQPVRIDNKEASFKLCKVNKKVLGKNKIPYIVTHDGRTIRYPHPDIKKNDTVKLNLETGEIDGVVKFENGCLVFVTGGNNIGRVGQLMHLEKHPGSYEIVHIRDVNGESYSTRLSNVFCIGQGKKSLIKLPSGNGVRLSLIASRNAKIAAADDEE</sequence>
<dbReference type="Gene3D" id="2.40.50.740">
    <property type="match status" value="1"/>
</dbReference>
<dbReference type="GO" id="GO:0022627">
    <property type="term" value="C:cytosolic small ribosomal subunit"/>
    <property type="evidence" value="ECO:0007669"/>
    <property type="project" value="TreeGrafter"/>
</dbReference>
<proteinExistence type="inferred from homology"/>
<dbReference type="AlphaFoldDB" id="A0A7S3MQ67"/>
<comment type="similarity">
    <text evidence="1 6">Belongs to the eukaryotic ribosomal protein eS4 family.</text>
</comment>